<dbReference type="GO" id="GO:0016874">
    <property type="term" value="F:ligase activity"/>
    <property type="evidence" value="ECO:0007669"/>
    <property type="project" value="UniProtKB-KW"/>
</dbReference>
<evidence type="ECO:0000256" key="3">
    <source>
        <dbReference type="ARBA" id="ARBA00022989"/>
    </source>
</evidence>
<gene>
    <name evidence="7" type="ORF">US91_C0009G0024</name>
</gene>
<keyword evidence="7" id="KW-0436">Ligase</keyword>
<feature type="transmembrane region" description="Helical" evidence="5">
    <location>
        <begin position="135"/>
        <end position="156"/>
    </location>
</feature>
<feature type="transmembrane region" description="Helical" evidence="5">
    <location>
        <begin position="232"/>
        <end position="251"/>
    </location>
</feature>
<keyword evidence="4 5" id="KW-0472">Membrane</keyword>
<evidence type="ECO:0000256" key="4">
    <source>
        <dbReference type="ARBA" id="ARBA00023136"/>
    </source>
</evidence>
<organism evidence="7 8">
    <name type="scientific">Candidatus Falkowbacteria bacterium GW2011_GWE1_38_31</name>
    <dbReference type="NCBI Taxonomy" id="1618638"/>
    <lineage>
        <taxon>Bacteria</taxon>
        <taxon>Candidatus Falkowiibacteriota</taxon>
    </lineage>
</organism>
<evidence type="ECO:0000256" key="5">
    <source>
        <dbReference type="SAM" id="Phobius"/>
    </source>
</evidence>
<feature type="transmembrane region" description="Helical" evidence="5">
    <location>
        <begin position="412"/>
        <end position="437"/>
    </location>
</feature>
<dbReference type="PANTHER" id="PTHR37422:SF13">
    <property type="entry name" value="LIPOPOLYSACCHARIDE BIOSYNTHESIS PROTEIN PA4999-RELATED"/>
    <property type="match status" value="1"/>
</dbReference>
<feature type="transmembrane region" description="Helical" evidence="5">
    <location>
        <begin position="78"/>
        <end position="98"/>
    </location>
</feature>
<protein>
    <submittedName>
        <fullName evidence="7">O-antigen ligase-related protein</fullName>
    </submittedName>
</protein>
<name>A0A0G0MY39_9BACT</name>
<feature type="transmembrane region" description="Helical" evidence="5">
    <location>
        <begin position="163"/>
        <end position="183"/>
    </location>
</feature>
<dbReference type="Pfam" id="PF04932">
    <property type="entry name" value="Wzy_C"/>
    <property type="match status" value="1"/>
</dbReference>
<feature type="transmembrane region" description="Helical" evidence="5">
    <location>
        <begin position="42"/>
        <end position="58"/>
    </location>
</feature>
<feature type="transmembrane region" description="Helical" evidence="5">
    <location>
        <begin position="444"/>
        <end position="460"/>
    </location>
</feature>
<dbReference type="InterPro" id="IPR007016">
    <property type="entry name" value="O-antigen_ligase-rel_domated"/>
</dbReference>
<dbReference type="AlphaFoldDB" id="A0A0G0MY39"/>
<proteinExistence type="predicted"/>
<feature type="transmembrane region" description="Helical" evidence="5">
    <location>
        <begin position="466"/>
        <end position="483"/>
    </location>
</feature>
<evidence type="ECO:0000313" key="8">
    <source>
        <dbReference type="Proteomes" id="UP000034022"/>
    </source>
</evidence>
<comment type="caution">
    <text evidence="7">The sequence shown here is derived from an EMBL/GenBank/DDBJ whole genome shotgun (WGS) entry which is preliminary data.</text>
</comment>
<dbReference type="PANTHER" id="PTHR37422">
    <property type="entry name" value="TEICHURONIC ACID BIOSYNTHESIS PROTEIN TUAE"/>
    <property type="match status" value="1"/>
</dbReference>
<feature type="transmembrane region" description="Helical" evidence="5">
    <location>
        <begin position="299"/>
        <end position="317"/>
    </location>
</feature>
<feature type="transmembrane region" description="Helical" evidence="5">
    <location>
        <begin position="329"/>
        <end position="349"/>
    </location>
</feature>
<dbReference type="EMBL" id="LBUU01000009">
    <property type="protein sequence ID" value="KKQ69821.1"/>
    <property type="molecule type" value="Genomic_DNA"/>
</dbReference>
<reference evidence="7 8" key="1">
    <citation type="journal article" date="2015" name="Nature">
        <title>rRNA introns, odd ribosomes, and small enigmatic genomes across a large radiation of phyla.</title>
        <authorList>
            <person name="Brown C.T."/>
            <person name="Hug L.A."/>
            <person name="Thomas B.C."/>
            <person name="Sharon I."/>
            <person name="Castelle C.J."/>
            <person name="Singh A."/>
            <person name="Wilkins M.J."/>
            <person name="Williams K.H."/>
            <person name="Banfield J.F."/>
        </authorList>
    </citation>
    <scope>NUCLEOTIDE SEQUENCE [LARGE SCALE GENOMIC DNA]</scope>
</reference>
<evidence type="ECO:0000256" key="1">
    <source>
        <dbReference type="ARBA" id="ARBA00004141"/>
    </source>
</evidence>
<keyword evidence="2 5" id="KW-0812">Transmembrane</keyword>
<evidence type="ECO:0000313" key="7">
    <source>
        <dbReference type="EMBL" id="KKQ69821.1"/>
    </source>
</evidence>
<dbReference type="GO" id="GO:0016020">
    <property type="term" value="C:membrane"/>
    <property type="evidence" value="ECO:0007669"/>
    <property type="project" value="UniProtKB-SubCell"/>
</dbReference>
<feature type="domain" description="O-antigen ligase-related" evidence="6">
    <location>
        <begin position="283"/>
        <end position="429"/>
    </location>
</feature>
<comment type="subcellular location">
    <subcellularLocation>
        <location evidence="1">Membrane</location>
        <topology evidence="1">Multi-pass membrane protein</topology>
    </subcellularLocation>
</comment>
<dbReference type="InterPro" id="IPR051533">
    <property type="entry name" value="WaaL-like"/>
</dbReference>
<evidence type="ECO:0000256" key="2">
    <source>
        <dbReference type="ARBA" id="ARBA00022692"/>
    </source>
</evidence>
<sequence length="491" mass="57232">MSFRSEAEKSLIRENGKYKGFLHSLRSLQNDKIFFMFKLKKIIEYSLYLLAFILPWQTRLILRPGSLNGGYFEYGSVGLYGTDILLLIIFCLYILYLVKMKFSIFDFRFSNALFMIGGLELTVFVSIFFSEDKSIAVYKYIWLLMGIGLLFLLQSFDYKKIRLLYSFLLGVFFQAVLGIWHFLNQFAYAFKWLGIAEHDPSTLGVSVVEAIGADGIGERWLRAYGGLDHPNIFGGLLAIGVLVVIFLLIFLKRNIQYSEKNTQYSIFNIHSIYKYLILIFYFFLLTFCTALFFTFSRSAWLACAVGIVVMLIFGIIKKDWFYQRELLKIILFVSVLFFILFINFENLVLTRVRAQSRLEQISNIERMESYQNGFEIIKNNFFFGAGIGNYTMALEKNNPGQPAYSYQPVHNVFLLVLAEIGVFGFLFFVSLFLYVFYQAIKIKDGFAVALLIALMILMMFDHYFWSLHFGMMFLFFVVWLMVIKPPLLENK</sequence>
<feature type="transmembrane region" description="Helical" evidence="5">
    <location>
        <begin position="110"/>
        <end position="129"/>
    </location>
</feature>
<accession>A0A0G0MY39</accession>
<keyword evidence="3 5" id="KW-1133">Transmembrane helix</keyword>
<dbReference type="Proteomes" id="UP000034022">
    <property type="component" value="Unassembled WGS sequence"/>
</dbReference>
<evidence type="ECO:0000259" key="6">
    <source>
        <dbReference type="Pfam" id="PF04932"/>
    </source>
</evidence>
<feature type="transmembrane region" description="Helical" evidence="5">
    <location>
        <begin position="272"/>
        <end position="293"/>
    </location>
</feature>